<dbReference type="InterPro" id="IPR050206">
    <property type="entry name" value="FtsK/SpoIIIE/SftA"/>
</dbReference>
<dbReference type="SMART" id="SM00843">
    <property type="entry name" value="Ftsk_gamma"/>
    <property type="match status" value="1"/>
</dbReference>
<dbReference type="InterPro" id="IPR018541">
    <property type="entry name" value="Ftsk_gamma"/>
</dbReference>
<evidence type="ECO:0000313" key="9">
    <source>
        <dbReference type="Proteomes" id="UP000230084"/>
    </source>
</evidence>
<feature type="compositionally biased region" description="Acidic residues" evidence="6">
    <location>
        <begin position="546"/>
        <end position="572"/>
    </location>
</feature>
<dbReference type="GO" id="GO:0005524">
    <property type="term" value="F:ATP binding"/>
    <property type="evidence" value="ECO:0007669"/>
    <property type="project" value="UniProtKB-UniRule"/>
</dbReference>
<dbReference type="InterPro" id="IPR002543">
    <property type="entry name" value="FtsK_dom"/>
</dbReference>
<evidence type="ECO:0000256" key="6">
    <source>
        <dbReference type="SAM" id="MobiDB-lite"/>
    </source>
</evidence>
<dbReference type="AlphaFoldDB" id="A0A2H0RMT7"/>
<feature type="region of interest" description="Disordered" evidence="6">
    <location>
        <begin position="507"/>
        <end position="572"/>
    </location>
</feature>
<accession>A0A2H0RMT7</accession>
<dbReference type="SMART" id="SM00382">
    <property type="entry name" value="AAA"/>
    <property type="match status" value="1"/>
</dbReference>
<keyword evidence="3 5" id="KW-0067">ATP-binding</keyword>
<organism evidence="8 9">
    <name type="scientific">Candidatus Uhrbacteria bacterium CG10_big_fil_rev_8_21_14_0_10_50_16</name>
    <dbReference type="NCBI Taxonomy" id="1975039"/>
    <lineage>
        <taxon>Bacteria</taxon>
        <taxon>Candidatus Uhriibacteriota</taxon>
    </lineage>
</organism>
<dbReference type="InterPro" id="IPR027417">
    <property type="entry name" value="P-loop_NTPase"/>
</dbReference>
<dbReference type="SUPFAM" id="SSF52540">
    <property type="entry name" value="P-loop containing nucleoside triphosphate hydrolases"/>
    <property type="match status" value="1"/>
</dbReference>
<protein>
    <recommendedName>
        <fullName evidence="7">FtsK domain-containing protein</fullName>
    </recommendedName>
</protein>
<dbReference type="InterPro" id="IPR003593">
    <property type="entry name" value="AAA+_ATPase"/>
</dbReference>
<dbReference type="EMBL" id="PCYM01000002">
    <property type="protein sequence ID" value="PIR47757.1"/>
    <property type="molecule type" value="Genomic_DNA"/>
</dbReference>
<dbReference type="PANTHER" id="PTHR22683:SF41">
    <property type="entry name" value="DNA TRANSLOCASE FTSK"/>
    <property type="match status" value="1"/>
</dbReference>
<feature type="compositionally biased region" description="Acidic residues" evidence="6">
    <location>
        <begin position="522"/>
        <end position="539"/>
    </location>
</feature>
<comment type="caution">
    <text evidence="8">The sequence shown here is derived from an EMBL/GenBank/DDBJ whole genome shotgun (WGS) entry which is preliminary data.</text>
</comment>
<dbReference type="Gene3D" id="3.40.50.300">
    <property type="entry name" value="P-loop containing nucleotide triphosphate hydrolases"/>
    <property type="match status" value="1"/>
</dbReference>
<dbReference type="Gene3D" id="1.10.10.10">
    <property type="entry name" value="Winged helix-like DNA-binding domain superfamily/Winged helix DNA-binding domain"/>
    <property type="match status" value="1"/>
</dbReference>
<dbReference type="PANTHER" id="PTHR22683">
    <property type="entry name" value="SPORULATION PROTEIN RELATED"/>
    <property type="match status" value="1"/>
</dbReference>
<evidence type="ECO:0000313" key="8">
    <source>
        <dbReference type="EMBL" id="PIR47757.1"/>
    </source>
</evidence>
<keyword evidence="2 5" id="KW-0547">Nucleotide-binding</keyword>
<evidence type="ECO:0000256" key="3">
    <source>
        <dbReference type="ARBA" id="ARBA00022840"/>
    </source>
</evidence>
<dbReference type="Gene3D" id="3.30.980.40">
    <property type="match status" value="1"/>
</dbReference>
<comment type="similarity">
    <text evidence="1">Belongs to the FtsK/SpoIIIE/SftA family.</text>
</comment>
<proteinExistence type="inferred from homology"/>
<dbReference type="Pfam" id="PF09397">
    <property type="entry name" value="FtsK_gamma"/>
    <property type="match status" value="1"/>
</dbReference>
<gene>
    <name evidence="8" type="ORF">COV06_02065</name>
</gene>
<dbReference type="SUPFAM" id="SSF46785">
    <property type="entry name" value="Winged helix' DNA-binding domain"/>
    <property type="match status" value="1"/>
</dbReference>
<dbReference type="CDD" id="cd01127">
    <property type="entry name" value="TrwB_TraG_TraD_VirD4"/>
    <property type="match status" value="1"/>
</dbReference>
<feature type="domain" description="FtsK" evidence="7">
    <location>
        <begin position="179"/>
        <end position="365"/>
    </location>
</feature>
<dbReference type="InterPro" id="IPR036388">
    <property type="entry name" value="WH-like_DNA-bd_sf"/>
</dbReference>
<dbReference type="InterPro" id="IPR036390">
    <property type="entry name" value="WH_DNA-bd_sf"/>
</dbReference>
<evidence type="ECO:0000256" key="5">
    <source>
        <dbReference type="PROSITE-ProRule" id="PRU00289"/>
    </source>
</evidence>
<reference evidence="8 9" key="1">
    <citation type="submission" date="2017-09" db="EMBL/GenBank/DDBJ databases">
        <title>Depth-based differentiation of microbial function through sediment-hosted aquifers and enrichment of novel symbionts in the deep terrestrial subsurface.</title>
        <authorList>
            <person name="Probst A.J."/>
            <person name="Ladd B."/>
            <person name="Jarett J.K."/>
            <person name="Geller-Mcgrath D.E."/>
            <person name="Sieber C.M."/>
            <person name="Emerson J.B."/>
            <person name="Anantharaman K."/>
            <person name="Thomas B.C."/>
            <person name="Malmstrom R."/>
            <person name="Stieglmeier M."/>
            <person name="Klingl A."/>
            <person name="Woyke T."/>
            <person name="Ryan C.M."/>
            <person name="Banfield J.F."/>
        </authorList>
    </citation>
    <scope>NUCLEOTIDE SEQUENCE [LARGE SCALE GENOMIC DNA]</scope>
    <source>
        <strain evidence="8">CG10_big_fil_rev_8_21_14_0_10_50_16</strain>
    </source>
</reference>
<evidence type="ECO:0000256" key="2">
    <source>
        <dbReference type="ARBA" id="ARBA00022741"/>
    </source>
</evidence>
<dbReference type="Pfam" id="PF01580">
    <property type="entry name" value="FtsK_SpoIIIE"/>
    <property type="match status" value="1"/>
</dbReference>
<dbReference type="Pfam" id="PF17854">
    <property type="entry name" value="FtsK_alpha"/>
    <property type="match status" value="1"/>
</dbReference>
<feature type="binding site" evidence="5">
    <location>
        <begin position="196"/>
        <end position="203"/>
    </location>
    <ligand>
        <name>ATP</name>
        <dbReference type="ChEBI" id="CHEBI:30616"/>
    </ligand>
</feature>
<dbReference type="GO" id="GO:0003677">
    <property type="term" value="F:DNA binding"/>
    <property type="evidence" value="ECO:0007669"/>
    <property type="project" value="UniProtKB-KW"/>
</dbReference>
<name>A0A2H0RMT7_9BACT</name>
<evidence type="ECO:0000256" key="4">
    <source>
        <dbReference type="ARBA" id="ARBA00023125"/>
    </source>
</evidence>
<evidence type="ECO:0000256" key="1">
    <source>
        <dbReference type="ARBA" id="ARBA00006474"/>
    </source>
</evidence>
<dbReference type="InterPro" id="IPR041027">
    <property type="entry name" value="FtsK_alpha"/>
</dbReference>
<dbReference type="PROSITE" id="PS50901">
    <property type="entry name" value="FTSK"/>
    <property type="match status" value="1"/>
</dbReference>
<dbReference type="Proteomes" id="UP000230084">
    <property type="component" value="Unassembled WGS sequence"/>
</dbReference>
<evidence type="ECO:0000259" key="7">
    <source>
        <dbReference type="PROSITE" id="PS50901"/>
    </source>
</evidence>
<keyword evidence="4" id="KW-0238">DNA-binding</keyword>
<sequence>MEEAEDNEEELEDDAPVKKGGRLKALVARAQKGAEETVLITKRIKRTELPLDLLEDRTKKPDSGNIKKNTEIMEKTFADFGIEVEVVDVAIGPTITQYALRPAHGIKIARIVALQNDLALALAAHPIRIEAPIPGRSLVGIEVPNKTIAPVSLRSLIDSEAFRKADTDLTFALGKDVTGKAWVAGLEKAPHLLVAGATGSGKSVCLNNIIVSLLYQHGPDTLKFIMVDPKRVELPAYTGIPHLLVPPIIKSEDAINALKWTVREMERRLDVLSLAGMRNIADYNKKHDEQMPYIVFVIDELADLMAQASRDVEALIVRIAQMARAVGIHLVLATQRPSVDVITGTIKANIPTRIAFAVASQTDSRTILDYAGAEKLLGRGDMLFMSPSLSKARRMQGAFLSDKEIKAVVKALKDESVPDYNYDITEDHKNGQTVLDGEDNDPLLEDALEVVIASGKASTSLLQRRLKIGYSRAARIMDILEDRGAISGQEGSKPREVLISSVDELYGGDANTEEEPHGVFMDDQDTEESDEDSDTDDEYLGGNERFEDEDEDKEDSDEDDAFEEEDEDEDDR</sequence>